<feature type="binding site" evidence="9">
    <location>
        <position position="208"/>
    </location>
    <ligand>
        <name>alpha-D-glucose 1-phosphate</name>
        <dbReference type="ChEBI" id="CHEBI:58601"/>
    </ligand>
</feature>
<dbReference type="SUPFAM" id="SSF53448">
    <property type="entry name" value="Nucleotide-diphospho-sugar transferases"/>
    <property type="match status" value="1"/>
</dbReference>
<dbReference type="SUPFAM" id="SSF51161">
    <property type="entry name" value="Trimeric LpxA-like enzymes"/>
    <property type="match status" value="1"/>
</dbReference>
<comment type="function">
    <text evidence="9">Involved in the biosynthesis of ADP-glucose, a building block required for the elongation reactions to produce glycogen. Catalyzes the reaction between ATP and alpha-D-glucose 1-phosphate (G1P) to produce pyrophosphate and ADP-Glc.</text>
</comment>
<dbReference type="InterPro" id="IPR011831">
    <property type="entry name" value="ADP-Glc_PPase"/>
</dbReference>
<evidence type="ECO:0000256" key="6">
    <source>
        <dbReference type="ARBA" id="ARBA00022840"/>
    </source>
</evidence>
<dbReference type="InterPro" id="IPR005835">
    <property type="entry name" value="NTP_transferase_dom"/>
</dbReference>
<dbReference type="PROSITE" id="PS00809">
    <property type="entry name" value="ADP_GLC_PYROPHOSPH_2"/>
    <property type="match status" value="1"/>
</dbReference>
<dbReference type="EMBL" id="LS423452">
    <property type="protein sequence ID" value="SPS06454.1"/>
    <property type="molecule type" value="Genomic_DNA"/>
</dbReference>
<feature type="site" description="Could play a key role in the communication between the regulatory and the substrate sites" evidence="9">
    <location>
        <position position="71"/>
    </location>
</feature>
<evidence type="ECO:0000256" key="1">
    <source>
        <dbReference type="ARBA" id="ARBA00010443"/>
    </source>
</evidence>
<sequence>MLQSTQFRFVSSITKSTYAMVLAGGRGSRLHQLTDWRAKPAVPFGGKFRIIDFVLSNCVNSGIRRIGVATQYKAHSLIQHIQRGWSFLNGQFGEFIDVLPAQQRIEEMWYRGTADAVFQNLDIMRGANPDFVLILAGDHVYKMDYGKLLAFHVEKRADMTVACIEVPIEDASGFGVMGVDGESRVVTFDEKPVHPAPIPGKPGVALASMGIYVFNTSFLYEQLVRDADDPRSSHDFGNDIIPHLVNTGYRVYAHSFRDSCVNLDGEADYWRDAGTIDAYWESNMELTKVTPSLNMYDQEWPIWTYQEQLPPAKFVFDDSTRRGMAVDSLVSGGCIISGALVRSSLLFSNVYMDSYSVVEDSVILPNVKVSSNVTLKRVVVDKHCVIPEGLTVGVNREEDAKRFYVSEKGITLITPDMLGQQIHRVR</sequence>
<dbReference type="PANTHER" id="PTHR43523">
    <property type="entry name" value="GLUCOSE-1-PHOSPHATE ADENYLYLTRANSFERASE-RELATED"/>
    <property type="match status" value="1"/>
</dbReference>
<dbReference type="InterPro" id="IPR023049">
    <property type="entry name" value="GlgC_bac"/>
</dbReference>
<evidence type="ECO:0000256" key="9">
    <source>
        <dbReference type="HAMAP-Rule" id="MF_00624"/>
    </source>
</evidence>
<dbReference type="InterPro" id="IPR011004">
    <property type="entry name" value="Trimer_LpxA-like_sf"/>
</dbReference>
<feature type="binding site" evidence="9">
    <location>
        <position position="175"/>
    </location>
    <ligand>
        <name>alpha-D-glucose 1-phosphate</name>
        <dbReference type="ChEBI" id="CHEBI:58601"/>
    </ligand>
</feature>
<dbReference type="InterPro" id="IPR005836">
    <property type="entry name" value="ADP_Glu_pyroP_CS"/>
</dbReference>
<comment type="catalytic activity">
    <reaction evidence="9">
        <text>alpha-D-glucose 1-phosphate + ATP + H(+) = ADP-alpha-D-glucose + diphosphate</text>
        <dbReference type="Rhea" id="RHEA:12120"/>
        <dbReference type="ChEBI" id="CHEBI:15378"/>
        <dbReference type="ChEBI" id="CHEBI:30616"/>
        <dbReference type="ChEBI" id="CHEBI:33019"/>
        <dbReference type="ChEBI" id="CHEBI:57498"/>
        <dbReference type="ChEBI" id="CHEBI:58601"/>
        <dbReference type="EC" id="2.7.7.27"/>
    </reaction>
</comment>
<comment type="pathway">
    <text evidence="9">Glycan biosynthesis; glycogen biosynthesis.</text>
</comment>
<feature type="binding site" evidence="9">
    <location>
        <position position="110"/>
    </location>
    <ligand>
        <name>alpha-D-glucose 1-phosphate</name>
        <dbReference type="ChEBI" id="CHEBI:58601"/>
    </ligand>
</feature>
<dbReference type="PANTHER" id="PTHR43523:SF2">
    <property type="entry name" value="GLUCOSE-1-PHOSPHATE ADENYLYLTRANSFERASE"/>
    <property type="match status" value="1"/>
</dbReference>
<dbReference type="Pfam" id="PF24894">
    <property type="entry name" value="Hexapep_GlmU"/>
    <property type="match status" value="1"/>
</dbReference>
<dbReference type="PROSITE" id="PS00808">
    <property type="entry name" value="ADP_GLC_PYROPHOSPH_1"/>
    <property type="match status" value="1"/>
</dbReference>
<keyword evidence="2 9" id="KW-0321">Glycogen metabolism</keyword>
<dbReference type="Gene3D" id="3.90.550.10">
    <property type="entry name" value="Spore Coat Polysaccharide Biosynthesis Protein SpsA, Chain A"/>
    <property type="match status" value="1"/>
</dbReference>
<dbReference type="HAMAP" id="MF_00624">
    <property type="entry name" value="GlgC"/>
    <property type="match status" value="1"/>
</dbReference>
<evidence type="ECO:0000256" key="2">
    <source>
        <dbReference type="ARBA" id="ARBA00022600"/>
    </source>
</evidence>
<keyword evidence="8 9" id="KW-0119">Carbohydrate metabolism</keyword>
<feature type="site" description="Could play a key role in the communication between the regulatory and the substrate sites" evidence="9">
    <location>
        <position position="109"/>
    </location>
</feature>
<evidence type="ECO:0000259" key="10">
    <source>
        <dbReference type="Pfam" id="PF00483"/>
    </source>
</evidence>
<dbReference type="GO" id="GO:0005978">
    <property type="term" value="P:glycogen biosynthetic process"/>
    <property type="evidence" value="ECO:0007669"/>
    <property type="project" value="UniProtKB-UniRule"/>
</dbReference>
<dbReference type="CDD" id="cd02508">
    <property type="entry name" value="ADP_Glucose_PP"/>
    <property type="match status" value="1"/>
</dbReference>
<name>A0A2X0RFE8_9PROT</name>
<keyword evidence="3 9" id="KW-0808">Transferase</keyword>
<accession>A0A2X0RFE8</accession>
<dbReference type="EC" id="2.7.7.27" evidence="9"/>
<dbReference type="PROSITE" id="PS00810">
    <property type="entry name" value="ADP_GLC_PYROPHOSPH_3"/>
    <property type="match status" value="1"/>
</dbReference>
<protein>
    <recommendedName>
        <fullName evidence="9">Glucose-1-phosphate adenylyltransferase</fullName>
        <ecNumber evidence="9">2.7.7.27</ecNumber>
    </recommendedName>
    <alternativeName>
        <fullName evidence="9">ADP-glucose pyrophosphorylase</fullName>
        <shortName evidence="9">ADPGlc PPase</shortName>
    </alternativeName>
    <alternativeName>
        <fullName evidence="9">ADP-glucose synthase</fullName>
    </alternativeName>
</protein>
<dbReference type="GO" id="GO:0008878">
    <property type="term" value="F:glucose-1-phosphate adenylyltransferase activity"/>
    <property type="evidence" value="ECO:0007669"/>
    <property type="project" value="UniProtKB-UniRule"/>
</dbReference>
<dbReference type="InterPro" id="IPR056818">
    <property type="entry name" value="GlmU/GlgC-like_hexapep"/>
</dbReference>
<dbReference type="Gene3D" id="2.160.10.10">
    <property type="entry name" value="Hexapeptide repeat proteins"/>
    <property type="match status" value="1"/>
</dbReference>
<comment type="similarity">
    <text evidence="1 9">Belongs to the bacterial/plant glucose-1-phosphate adenylyltransferase family.</text>
</comment>
<evidence type="ECO:0000256" key="7">
    <source>
        <dbReference type="ARBA" id="ARBA00023056"/>
    </source>
</evidence>
<evidence type="ECO:0000256" key="5">
    <source>
        <dbReference type="ARBA" id="ARBA00022741"/>
    </source>
</evidence>
<evidence type="ECO:0000313" key="12">
    <source>
        <dbReference type="EMBL" id="SPS06454.1"/>
    </source>
</evidence>
<keyword evidence="5 9" id="KW-0547">Nucleotide-binding</keyword>
<dbReference type="InterPro" id="IPR029044">
    <property type="entry name" value="Nucleotide-diphossugar_trans"/>
</dbReference>
<evidence type="ECO:0000259" key="11">
    <source>
        <dbReference type="Pfam" id="PF24894"/>
    </source>
</evidence>
<dbReference type="Pfam" id="PF00483">
    <property type="entry name" value="NTP_transferase"/>
    <property type="match status" value="1"/>
</dbReference>
<reference evidence="12" key="1">
    <citation type="submission" date="2018-05" db="EMBL/GenBank/DDBJ databases">
        <authorList>
            <person name="Lanie J.A."/>
            <person name="Ng W.-L."/>
            <person name="Kazmierczak K.M."/>
            <person name="Andrzejewski T.M."/>
            <person name="Davidsen T.M."/>
            <person name="Wayne K.J."/>
            <person name="Tettelin H."/>
            <person name="Glass J.I."/>
            <person name="Rusch D."/>
            <person name="Podicherti R."/>
            <person name="Tsui H.-C.T."/>
            <person name="Winkler M.E."/>
        </authorList>
    </citation>
    <scope>NUCLEOTIDE SEQUENCE</scope>
    <source>
        <strain evidence="12">KNB</strain>
    </source>
</reference>
<dbReference type="NCBIfam" id="NF001947">
    <property type="entry name" value="PRK00725.1"/>
    <property type="match status" value="1"/>
</dbReference>
<keyword evidence="7 9" id="KW-0320">Glycogen biosynthesis</keyword>
<feature type="domain" description="Nucleotidyl transferase" evidence="10">
    <location>
        <begin position="19"/>
        <end position="288"/>
    </location>
</feature>
<evidence type="ECO:0000256" key="4">
    <source>
        <dbReference type="ARBA" id="ARBA00022695"/>
    </source>
</evidence>
<gene>
    <name evidence="9 12" type="primary">glgC</name>
    <name evidence="12" type="ORF">NITFAB_2047</name>
</gene>
<proteinExistence type="inferred from homology"/>
<dbReference type="UniPathway" id="UPA00164"/>
<dbReference type="NCBIfam" id="TIGR02091">
    <property type="entry name" value="glgC"/>
    <property type="match status" value="1"/>
</dbReference>
<dbReference type="AlphaFoldDB" id="A0A2X0RFE8"/>
<dbReference type="NCBIfam" id="NF002023">
    <property type="entry name" value="PRK00844.1"/>
    <property type="match status" value="1"/>
</dbReference>
<keyword evidence="4 9" id="KW-0548">Nucleotidyltransferase</keyword>
<keyword evidence="6 9" id="KW-0067">ATP-binding</keyword>
<comment type="subunit">
    <text evidence="9">Homotetramer.</text>
</comment>
<feature type="binding site" evidence="9">
    <location>
        <begin position="190"/>
        <end position="191"/>
    </location>
    <ligand>
        <name>alpha-D-glucose 1-phosphate</name>
        <dbReference type="ChEBI" id="CHEBI:58601"/>
    </ligand>
</feature>
<organism evidence="12">
    <name type="scientific">Candidatus Nitrotoga fabula</name>
    <dbReference type="NCBI Taxonomy" id="2182327"/>
    <lineage>
        <taxon>Bacteria</taxon>
        <taxon>Pseudomonadati</taxon>
        <taxon>Pseudomonadota</taxon>
        <taxon>Betaproteobacteria</taxon>
        <taxon>Nitrosomonadales</taxon>
        <taxon>Gallionellaceae</taxon>
        <taxon>Candidatus Nitrotoga</taxon>
    </lineage>
</organism>
<dbReference type="GO" id="GO:0005524">
    <property type="term" value="F:ATP binding"/>
    <property type="evidence" value="ECO:0007669"/>
    <property type="project" value="UniProtKB-KW"/>
</dbReference>
<feature type="domain" description="Glucose-1-phosphate adenylyltransferase/Bifunctional protein GlmU-like C-terminal hexapeptide" evidence="11">
    <location>
        <begin position="310"/>
        <end position="413"/>
    </location>
</feature>
<evidence type="ECO:0000256" key="3">
    <source>
        <dbReference type="ARBA" id="ARBA00022679"/>
    </source>
</evidence>
<evidence type="ECO:0000256" key="8">
    <source>
        <dbReference type="ARBA" id="ARBA00023277"/>
    </source>
</evidence>
<dbReference type="CDD" id="cd04651">
    <property type="entry name" value="LbH_G1P_AT_C"/>
    <property type="match status" value="1"/>
</dbReference>